<dbReference type="Gene3D" id="1.20.5.4010">
    <property type="match status" value="1"/>
</dbReference>
<organism evidence="5 6">
    <name type="scientific">Blomia tropicalis</name>
    <name type="common">Mite</name>
    <dbReference type="NCBI Taxonomy" id="40697"/>
    <lineage>
        <taxon>Eukaryota</taxon>
        <taxon>Metazoa</taxon>
        <taxon>Ecdysozoa</taxon>
        <taxon>Arthropoda</taxon>
        <taxon>Chelicerata</taxon>
        <taxon>Arachnida</taxon>
        <taxon>Acari</taxon>
        <taxon>Acariformes</taxon>
        <taxon>Sarcoptiformes</taxon>
        <taxon>Astigmata</taxon>
        <taxon>Glycyphagoidea</taxon>
        <taxon>Echimyopodidae</taxon>
        <taxon>Blomia</taxon>
    </lineage>
</organism>
<dbReference type="InterPro" id="IPR055256">
    <property type="entry name" value="KH_1_KHDC4/BBP-like"/>
</dbReference>
<gene>
    <name evidence="5" type="ORF">RDWZM_004379</name>
</gene>
<keyword evidence="1" id="KW-0217">Developmental protein</keyword>
<dbReference type="SMART" id="SM00322">
    <property type="entry name" value="KH"/>
    <property type="match status" value="1"/>
</dbReference>
<dbReference type="AlphaFoldDB" id="A0A9Q0RTG3"/>
<keyword evidence="2" id="KW-0694">RNA-binding</keyword>
<dbReference type="SUPFAM" id="SSF54791">
    <property type="entry name" value="Eukaryotic type KH-domain (KH-domain type I)"/>
    <property type="match status" value="1"/>
</dbReference>
<feature type="domain" description="K Homology" evidence="4">
    <location>
        <begin position="321"/>
        <end position="421"/>
    </location>
</feature>
<sequence length="526" mass="58029">MNNCSGSTNGNHDDDDHRNGHKQSVETSGGEDEIICVHQPYTATGSSTISNKSKSVVSAIDGGNVSSVSHIEATRTNPSEQHNTSPFPTIGSKIDDSQIDSPYEEPNLINSLGTSFIFQQSKQNPIEQQSSHSLNNSFEVTNQNESIFESETNTSTFDNETDLPLSIKESGHLVQSTYNMTQCNVNNMINGLCSIEDDNNDRLHNETIETGPKLSLDGNNNNGLLDVKCESSSDNLSTTINGQSLAQSLQSQAQYRQSLEYLKQLFVDRERLQLVPFGVFKHLSRLLEQEIQRIRTSLIHIDGAADQRTQLMLPEPEGPIVSKSTKIYVPTEKYPDLNFIGRIIGPRGLTIRELEVDCGCKLYIRGRGSLRDKNKEEKLRSQASWEHLNDGLHVLIMVDDTENRAKLKLDRAITEINKLLDSVITNKDEFKMRQLAELAILNDNFKAPSSSSSSNQNQLFNSPNATAFAPTTRLDSSGLFFTPSGVESGSAAAALAAAIQYPAPSLTSSVATMNNLNRYHPYGKKN</sequence>
<dbReference type="EMBL" id="JAPWDV010000001">
    <property type="protein sequence ID" value="KAJ6225834.1"/>
    <property type="molecule type" value="Genomic_DNA"/>
</dbReference>
<dbReference type="GO" id="GO:0048024">
    <property type="term" value="P:regulation of mRNA splicing, via spliceosome"/>
    <property type="evidence" value="ECO:0007669"/>
    <property type="project" value="TreeGrafter"/>
</dbReference>
<evidence type="ECO:0000313" key="5">
    <source>
        <dbReference type="EMBL" id="KAJ6225834.1"/>
    </source>
</evidence>
<evidence type="ECO:0000256" key="3">
    <source>
        <dbReference type="SAM" id="MobiDB-lite"/>
    </source>
</evidence>
<dbReference type="GO" id="GO:0005634">
    <property type="term" value="C:nucleus"/>
    <property type="evidence" value="ECO:0007669"/>
    <property type="project" value="TreeGrafter"/>
</dbReference>
<dbReference type="CDD" id="cd22383">
    <property type="entry name" value="KH-I_Hqk_like"/>
    <property type="match status" value="1"/>
</dbReference>
<dbReference type="InterPro" id="IPR004087">
    <property type="entry name" value="KH_dom"/>
</dbReference>
<dbReference type="InterPro" id="IPR032377">
    <property type="entry name" value="STAR_dimer"/>
</dbReference>
<dbReference type="InterPro" id="IPR045071">
    <property type="entry name" value="BBP-like"/>
</dbReference>
<evidence type="ECO:0000259" key="4">
    <source>
        <dbReference type="SMART" id="SM00322"/>
    </source>
</evidence>
<accession>A0A9Q0RTG3</accession>
<proteinExistence type="predicted"/>
<dbReference type="Pfam" id="PF22675">
    <property type="entry name" value="KH-I_KHDC4-BBP"/>
    <property type="match status" value="1"/>
</dbReference>
<dbReference type="Gene3D" id="3.30.1370.10">
    <property type="entry name" value="K Homology domain, type 1"/>
    <property type="match status" value="1"/>
</dbReference>
<dbReference type="PANTHER" id="PTHR11208:SF125">
    <property type="entry name" value="KH DOMAIN-CONTAINING RNA-BINDING PROTEIN QKI"/>
    <property type="match status" value="1"/>
</dbReference>
<name>A0A9Q0RTG3_BLOTA</name>
<evidence type="ECO:0000256" key="2">
    <source>
        <dbReference type="ARBA" id="ARBA00022884"/>
    </source>
</evidence>
<dbReference type="Proteomes" id="UP001142055">
    <property type="component" value="Chromosome 1"/>
</dbReference>
<keyword evidence="6" id="KW-1185">Reference proteome</keyword>
<dbReference type="InterPro" id="IPR036612">
    <property type="entry name" value="KH_dom_type_1_sf"/>
</dbReference>
<feature type="region of interest" description="Disordered" evidence="3">
    <location>
        <begin position="1"/>
        <end position="33"/>
    </location>
</feature>
<evidence type="ECO:0000313" key="6">
    <source>
        <dbReference type="Proteomes" id="UP001142055"/>
    </source>
</evidence>
<dbReference type="PANTHER" id="PTHR11208">
    <property type="entry name" value="RNA-BINDING PROTEIN RELATED"/>
    <property type="match status" value="1"/>
</dbReference>
<reference evidence="5" key="1">
    <citation type="submission" date="2022-12" db="EMBL/GenBank/DDBJ databases">
        <title>Genome assemblies of Blomia tropicalis.</title>
        <authorList>
            <person name="Cui Y."/>
        </authorList>
    </citation>
    <scope>NUCLEOTIDE SEQUENCE</scope>
    <source>
        <tissue evidence="5">Adult mites</tissue>
    </source>
</reference>
<comment type="caution">
    <text evidence="5">The sequence shown here is derived from an EMBL/GenBank/DDBJ whole genome shotgun (WGS) entry which is preliminary data.</text>
</comment>
<dbReference type="Pfam" id="PF16544">
    <property type="entry name" value="STAR_dimer"/>
    <property type="match status" value="1"/>
</dbReference>
<evidence type="ECO:0000256" key="1">
    <source>
        <dbReference type="ARBA" id="ARBA00022473"/>
    </source>
</evidence>
<dbReference type="GO" id="GO:0003729">
    <property type="term" value="F:mRNA binding"/>
    <property type="evidence" value="ECO:0007669"/>
    <property type="project" value="TreeGrafter"/>
</dbReference>
<protein>
    <recommendedName>
        <fullName evidence="4">K Homology domain-containing protein</fullName>
    </recommendedName>
</protein>